<reference evidence="1" key="1">
    <citation type="submission" date="2022-08" db="EMBL/GenBank/DDBJ databases">
        <title>Genome Sequence of Fusarium decemcellulare.</title>
        <authorList>
            <person name="Buettner E."/>
        </authorList>
    </citation>
    <scope>NUCLEOTIDE SEQUENCE</scope>
    <source>
        <strain evidence="1">Babe19</strain>
    </source>
</reference>
<evidence type="ECO:0000313" key="1">
    <source>
        <dbReference type="EMBL" id="KAJ3545241.1"/>
    </source>
</evidence>
<gene>
    <name evidence="1" type="ORF">NM208_g2606</name>
</gene>
<name>A0ACC1SS23_9HYPO</name>
<evidence type="ECO:0000313" key="2">
    <source>
        <dbReference type="Proteomes" id="UP001148629"/>
    </source>
</evidence>
<dbReference type="Proteomes" id="UP001148629">
    <property type="component" value="Unassembled WGS sequence"/>
</dbReference>
<keyword evidence="2" id="KW-1185">Reference proteome</keyword>
<proteinExistence type="predicted"/>
<accession>A0ACC1SS23</accession>
<dbReference type="EMBL" id="JANRMS010000158">
    <property type="protein sequence ID" value="KAJ3545241.1"/>
    <property type="molecule type" value="Genomic_DNA"/>
</dbReference>
<organism evidence="1 2">
    <name type="scientific">Fusarium decemcellulare</name>
    <dbReference type="NCBI Taxonomy" id="57161"/>
    <lineage>
        <taxon>Eukaryota</taxon>
        <taxon>Fungi</taxon>
        <taxon>Dikarya</taxon>
        <taxon>Ascomycota</taxon>
        <taxon>Pezizomycotina</taxon>
        <taxon>Sordariomycetes</taxon>
        <taxon>Hypocreomycetidae</taxon>
        <taxon>Hypocreales</taxon>
        <taxon>Nectriaceae</taxon>
        <taxon>Fusarium</taxon>
        <taxon>Fusarium decemcellulare species complex</taxon>
    </lineage>
</organism>
<comment type="caution">
    <text evidence="1">The sequence shown here is derived from an EMBL/GenBank/DDBJ whole genome shotgun (WGS) entry which is preliminary data.</text>
</comment>
<protein>
    <submittedName>
        <fullName evidence="1">Uncharacterized protein</fullName>
    </submittedName>
</protein>
<sequence length="419" mass="46273">MISFPKLLMVTTIFHVTALGHIIPARWEASGASSIQDEAAPLLNGEESTGTDLVVRDPVSRDVDLPTSDGKELVERQWDWAGNRLRRWITVGERNTFWADIPMSWTGLVAACTAFTISHNPLTGILCVYGAIATVWNTFLIADNVVRWTGSFIEALIAPSGKRSIDGLAERVSADLGIEVRHVGFWEDTEAHQLANLKRSLPEGEKRLPVLAARIRDYDFHFTHRGEVDGKALLRFGFGNGTIEDNRLGKRLEQPHFTSGGIDFLVNKVEGLQQGDWADDEPHFGMMYEQIKCAMEASSVWDTPGADAVGTFFQVYDDDGTIAVAAMSPFGEGGTSAIQRMQDLPSGVQIDRSNELEPDIVVGDFVHMMGDTDGFWSIMVPEQNKIRVSLTGGLQEQTAAFVKELHRATRIMRDVVQVA</sequence>